<feature type="transmembrane region" description="Helical" evidence="1">
    <location>
        <begin position="353"/>
        <end position="374"/>
    </location>
</feature>
<sequence>MGHIKYRPEIDGLRSVAVMLVVFYHAGISYQGKELFSGGFIGVDIFFVISGYLISKIIFREINSNTFSIMNFYERRARRIIPALTVVLLITSYFCWKILLPQAFIEFGKSLFSTVAFIANIFFWRQDSYNAEISSLKPLLHMWSLGVEEQFYLFYPILIILVVKSKKSITKTLLFIGVASLSLCEWMSFTHKDFNFYMLPTRAWELIAGGLIVQCDDRIRQYEKHKMTIEYILSFSLAVIFIFSIHFTDNSRLPSLINAVLIFSVTFIIAFAKSDTFIGKILSNKIFVSIGLISYSLYLWHQPVLSLLRVELNRGLTNEESFLAIFTCLILSIISYLYVETPFRNKMAINRKTVFSGTLLACTLLSMFGILIFVEKGFPSRFKILPMFMSDVNYGLESQKDHYISLAKSNGAEIRKNPFCYILNKSGKYTLITLGDSHIETLNAPIINQHKSIPFISKFVPLTSSASLFILNIDRADNIDNPNMTRDLINFNQNRLERVLGYEKPVIITGGRLPLLLENERFDNELGGCEYGNDHPGLVIKTKTGYRKANFEEIASAYCDTIKKLLNNGCKVVLVYPIPEVGWDVPNTLLRKTINMSASELKIFISKKSNLATRYSVFCERTKASYAILDRIQDNPNLIRVFPEQLFCDDSQCYTYNNVVYYRDDDHLSYPGAKILLHHIVKKIYDNWPDLRG</sequence>
<feature type="transmembrane region" description="Helical" evidence="1">
    <location>
        <begin position="145"/>
        <end position="163"/>
    </location>
</feature>
<feature type="transmembrane region" description="Helical" evidence="1">
    <location>
        <begin position="253"/>
        <end position="272"/>
    </location>
</feature>
<dbReference type="GO" id="GO:0016747">
    <property type="term" value="F:acyltransferase activity, transferring groups other than amino-acyl groups"/>
    <property type="evidence" value="ECO:0007669"/>
    <property type="project" value="InterPro"/>
</dbReference>
<keyword evidence="1" id="KW-0812">Transmembrane</keyword>
<evidence type="ECO:0000256" key="1">
    <source>
        <dbReference type="SAM" id="Phobius"/>
    </source>
</evidence>
<dbReference type="Pfam" id="PF19040">
    <property type="entry name" value="SGNH"/>
    <property type="match status" value="1"/>
</dbReference>
<keyword evidence="1" id="KW-1133">Transmembrane helix</keyword>
<feature type="domain" description="Acyltransferase 3" evidence="2">
    <location>
        <begin position="8"/>
        <end position="334"/>
    </location>
</feature>
<feature type="domain" description="SGNH" evidence="3">
    <location>
        <begin position="416"/>
        <end position="680"/>
    </location>
</feature>
<evidence type="ECO:0000259" key="3">
    <source>
        <dbReference type="Pfam" id="PF19040"/>
    </source>
</evidence>
<reference evidence="4 5" key="1">
    <citation type="submission" date="2019-11" db="EMBL/GenBank/DDBJ databases">
        <authorList>
            <person name="Zheng R.K."/>
            <person name="Sun C.M."/>
        </authorList>
    </citation>
    <scope>NUCLEOTIDE SEQUENCE [LARGE SCALE GENOMIC DNA]</scope>
    <source>
        <strain evidence="4 5">SRB007</strain>
    </source>
</reference>
<evidence type="ECO:0000313" key="5">
    <source>
        <dbReference type="Proteomes" id="UP000428328"/>
    </source>
</evidence>
<organism evidence="4 5">
    <name type="scientific">Pseudodesulfovibrio cashew</name>
    <dbReference type="NCBI Taxonomy" id="2678688"/>
    <lineage>
        <taxon>Bacteria</taxon>
        <taxon>Pseudomonadati</taxon>
        <taxon>Thermodesulfobacteriota</taxon>
        <taxon>Desulfovibrionia</taxon>
        <taxon>Desulfovibrionales</taxon>
        <taxon>Desulfovibrionaceae</taxon>
    </lineage>
</organism>
<dbReference type="InterPro" id="IPR002656">
    <property type="entry name" value="Acyl_transf_3_dom"/>
</dbReference>
<feature type="transmembrane region" description="Helical" evidence="1">
    <location>
        <begin position="36"/>
        <end position="59"/>
    </location>
</feature>
<name>A0A6I6JIX2_9BACT</name>
<dbReference type="PANTHER" id="PTHR23028">
    <property type="entry name" value="ACETYLTRANSFERASE"/>
    <property type="match status" value="1"/>
</dbReference>
<dbReference type="InterPro" id="IPR050879">
    <property type="entry name" value="Acyltransferase_3"/>
</dbReference>
<dbReference type="EMBL" id="CP046400">
    <property type="protein sequence ID" value="QGY41089.1"/>
    <property type="molecule type" value="Genomic_DNA"/>
</dbReference>
<evidence type="ECO:0000313" key="4">
    <source>
        <dbReference type="EMBL" id="QGY41089.1"/>
    </source>
</evidence>
<evidence type="ECO:0000259" key="2">
    <source>
        <dbReference type="Pfam" id="PF01757"/>
    </source>
</evidence>
<dbReference type="Proteomes" id="UP000428328">
    <property type="component" value="Chromosome"/>
</dbReference>
<gene>
    <name evidence="4" type="ORF">GM415_13445</name>
</gene>
<keyword evidence="4" id="KW-0012">Acyltransferase</keyword>
<proteinExistence type="predicted"/>
<dbReference type="AlphaFoldDB" id="A0A6I6JIX2"/>
<keyword evidence="1" id="KW-0472">Membrane</keyword>
<accession>A0A6I6JIX2</accession>
<dbReference type="Pfam" id="PF01757">
    <property type="entry name" value="Acyl_transf_3"/>
    <property type="match status" value="1"/>
</dbReference>
<keyword evidence="4" id="KW-0808">Transferase</keyword>
<feature type="transmembrane region" description="Helical" evidence="1">
    <location>
        <begin position="284"/>
        <end position="301"/>
    </location>
</feature>
<dbReference type="InterPro" id="IPR043968">
    <property type="entry name" value="SGNH"/>
</dbReference>
<feature type="transmembrane region" description="Helical" evidence="1">
    <location>
        <begin position="321"/>
        <end position="341"/>
    </location>
</feature>
<keyword evidence="5" id="KW-1185">Reference proteome</keyword>
<dbReference type="KEGG" id="psel:GM415_13445"/>
<feature type="transmembrane region" description="Helical" evidence="1">
    <location>
        <begin position="12"/>
        <end position="30"/>
    </location>
</feature>
<dbReference type="GO" id="GO:0009103">
    <property type="term" value="P:lipopolysaccharide biosynthetic process"/>
    <property type="evidence" value="ECO:0007669"/>
    <property type="project" value="TreeGrafter"/>
</dbReference>
<feature type="transmembrane region" description="Helical" evidence="1">
    <location>
        <begin position="80"/>
        <end position="99"/>
    </location>
</feature>
<protein>
    <submittedName>
        <fullName evidence="4">Acyltransferase family protein</fullName>
    </submittedName>
</protein>
<dbReference type="GO" id="GO:0016020">
    <property type="term" value="C:membrane"/>
    <property type="evidence" value="ECO:0007669"/>
    <property type="project" value="TreeGrafter"/>
</dbReference>
<feature type="transmembrane region" description="Helical" evidence="1">
    <location>
        <begin position="228"/>
        <end position="247"/>
    </location>
</feature>
<dbReference type="RefSeq" id="WP_158949019.1">
    <property type="nucleotide sequence ID" value="NZ_CP046400.1"/>
</dbReference>
<dbReference type="PANTHER" id="PTHR23028:SF53">
    <property type="entry name" value="ACYL_TRANSF_3 DOMAIN-CONTAINING PROTEIN"/>
    <property type="match status" value="1"/>
</dbReference>